<dbReference type="RefSeq" id="XP_014676326.1">
    <property type="nucleotide sequence ID" value="XM_014820840.1"/>
</dbReference>
<organism evidence="3 4">
    <name type="scientific">Priapulus caudatus</name>
    <name type="common">Priapulid worm</name>
    <dbReference type="NCBI Taxonomy" id="37621"/>
    <lineage>
        <taxon>Eukaryota</taxon>
        <taxon>Metazoa</taxon>
        <taxon>Ecdysozoa</taxon>
        <taxon>Scalidophora</taxon>
        <taxon>Priapulida</taxon>
        <taxon>Priapulimorpha</taxon>
        <taxon>Priapulimorphida</taxon>
        <taxon>Priapulidae</taxon>
        <taxon>Priapulus</taxon>
    </lineage>
</organism>
<dbReference type="Proteomes" id="UP000695022">
    <property type="component" value="Unplaced"/>
</dbReference>
<keyword evidence="3" id="KW-1185">Reference proteome</keyword>
<dbReference type="Pfam" id="PF00226">
    <property type="entry name" value="DnaJ"/>
    <property type="match status" value="1"/>
</dbReference>
<accession>A0ABM1EVV5</accession>
<dbReference type="InterPro" id="IPR001623">
    <property type="entry name" value="DnaJ_domain"/>
</dbReference>
<dbReference type="PRINTS" id="PR00625">
    <property type="entry name" value="JDOMAIN"/>
</dbReference>
<dbReference type="Gene3D" id="1.10.287.110">
    <property type="entry name" value="DnaJ domain"/>
    <property type="match status" value="1"/>
</dbReference>
<proteinExistence type="predicted"/>
<dbReference type="InterPro" id="IPR043183">
    <property type="entry name" value="DNJB2/6-like"/>
</dbReference>
<protein>
    <submittedName>
        <fullName evidence="4">DnaJ homolog subfamily B member 6-B-like</fullName>
    </submittedName>
</protein>
<dbReference type="PROSITE" id="PS50076">
    <property type="entry name" value="DNAJ_2"/>
    <property type="match status" value="1"/>
</dbReference>
<name>A0ABM1EVV5_PRICU</name>
<dbReference type="SMART" id="SM00271">
    <property type="entry name" value="DnaJ"/>
    <property type="match status" value="1"/>
</dbReference>
<dbReference type="GeneID" id="106816257"/>
<evidence type="ECO:0000256" key="1">
    <source>
        <dbReference type="ARBA" id="ARBA00023186"/>
    </source>
</evidence>
<dbReference type="InterPro" id="IPR036869">
    <property type="entry name" value="J_dom_sf"/>
</dbReference>
<feature type="domain" description="J" evidence="2">
    <location>
        <begin position="5"/>
        <end position="72"/>
    </location>
</feature>
<evidence type="ECO:0000313" key="4">
    <source>
        <dbReference type="RefSeq" id="XP_014676326.1"/>
    </source>
</evidence>
<reference evidence="4" key="1">
    <citation type="submission" date="2025-08" db="UniProtKB">
        <authorList>
            <consortium name="RefSeq"/>
        </authorList>
    </citation>
    <scope>IDENTIFICATION</scope>
</reference>
<sequence length="186" mass="20340">MTMSEYYEVLEVKRGATDQEIKKAYRRLALKWHPDKNPDKKEDAEHRFKKISEAYEVLSNSRPSRTRLNNGSRTTVGTLGNLGYSSGFFGFPSPSLGFSYNGFANDALTPGFSFFSSSTSSLRAAPAADGANMKVRKTSTSTKFVNGKKVVVKKITENGSETVTTFEDGVLKAKSINGVQQAITSA</sequence>
<dbReference type="SUPFAM" id="SSF46565">
    <property type="entry name" value="Chaperone J-domain"/>
    <property type="match status" value="1"/>
</dbReference>
<dbReference type="PANTHER" id="PTHR45168:SF4">
    <property type="entry name" value="SIMILAR TO DNAJ HOMOLOG SUBFAMILY B MEMBER 6 (HEAT SHOCK PROTEIN J2) (HSJ-2) (MRJ) (MDJ4)"/>
    <property type="match status" value="1"/>
</dbReference>
<gene>
    <name evidence="4" type="primary">LOC106816257</name>
</gene>
<dbReference type="CDD" id="cd06257">
    <property type="entry name" value="DnaJ"/>
    <property type="match status" value="1"/>
</dbReference>
<evidence type="ECO:0000259" key="2">
    <source>
        <dbReference type="PROSITE" id="PS50076"/>
    </source>
</evidence>
<dbReference type="PANTHER" id="PTHR45168">
    <property type="entry name" value="DNAJ HOMOLOG SUBFAMILY B MEMBER 2"/>
    <property type="match status" value="1"/>
</dbReference>
<evidence type="ECO:0000313" key="3">
    <source>
        <dbReference type="Proteomes" id="UP000695022"/>
    </source>
</evidence>
<keyword evidence="1" id="KW-0143">Chaperone</keyword>